<feature type="region of interest" description="Disordered" evidence="1">
    <location>
        <begin position="1"/>
        <end position="31"/>
    </location>
</feature>
<organism evidence="2 3">
    <name type="scientific">Triticum urartu</name>
    <name type="common">Red wild einkorn</name>
    <name type="synonym">Crithodium urartu</name>
    <dbReference type="NCBI Taxonomy" id="4572"/>
    <lineage>
        <taxon>Eukaryota</taxon>
        <taxon>Viridiplantae</taxon>
        <taxon>Streptophyta</taxon>
        <taxon>Embryophyta</taxon>
        <taxon>Tracheophyta</taxon>
        <taxon>Spermatophyta</taxon>
        <taxon>Magnoliopsida</taxon>
        <taxon>Liliopsida</taxon>
        <taxon>Poales</taxon>
        <taxon>Poaceae</taxon>
        <taxon>BOP clade</taxon>
        <taxon>Pooideae</taxon>
        <taxon>Triticodae</taxon>
        <taxon>Triticeae</taxon>
        <taxon>Triticinae</taxon>
        <taxon>Triticum</taxon>
    </lineage>
</organism>
<evidence type="ECO:0000256" key="1">
    <source>
        <dbReference type="SAM" id="MobiDB-lite"/>
    </source>
</evidence>
<name>A0A8R7UUZ8_TRIUA</name>
<reference evidence="3" key="1">
    <citation type="journal article" date="2013" name="Nature">
        <title>Draft genome of the wheat A-genome progenitor Triticum urartu.</title>
        <authorList>
            <person name="Ling H.Q."/>
            <person name="Zhao S."/>
            <person name="Liu D."/>
            <person name="Wang J."/>
            <person name="Sun H."/>
            <person name="Zhang C."/>
            <person name="Fan H."/>
            <person name="Li D."/>
            <person name="Dong L."/>
            <person name="Tao Y."/>
            <person name="Gao C."/>
            <person name="Wu H."/>
            <person name="Li Y."/>
            <person name="Cui Y."/>
            <person name="Guo X."/>
            <person name="Zheng S."/>
            <person name="Wang B."/>
            <person name="Yu K."/>
            <person name="Liang Q."/>
            <person name="Yang W."/>
            <person name="Lou X."/>
            <person name="Chen J."/>
            <person name="Feng M."/>
            <person name="Jian J."/>
            <person name="Zhang X."/>
            <person name="Luo G."/>
            <person name="Jiang Y."/>
            <person name="Liu J."/>
            <person name="Wang Z."/>
            <person name="Sha Y."/>
            <person name="Zhang B."/>
            <person name="Wu H."/>
            <person name="Tang D."/>
            <person name="Shen Q."/>
            <person name="Xue P."/>
            <person name="Zou S."/>
            <person name="Wang X."/>
            <person name="Liu X."/>
            <person name="Wang F."/>
            <person name="Yang Y."/>
            <person name="An X."/>
            <person name="Dong Z."/>
            <person name="Zhang K."/>
            <person name="Zhang X."/>
            <person name="Luo M.C."/>
            <person name="Dvorak J."/>
            <person name="Tong Y."/>
            <person name="Wang J."/>
            <person name="Yang H."/>
            <person name="Li Z."/>
            <person name="Wang D."/>
            <person name="Zhang A."/>
            <person name="Wang J."/>
        </authorList>
    </citation>
    <scope>NUCLEOTIDE SEQUENCE</scope>
    <source>
        <strain evidence="3">cv. G1812</strain>
    </source>
</reference>
<evidence type="ECO:0000313" key="2">
    <source>
        <dbReference type="EnsemblPlants" id="TuG1812G0600002026.01.T01"/>
    </source>
</evidence>
<feature type="compositionally biased region" description="Low complexity" evidence="1">
    <location>
        <begin position="12"/>
        <end position="24"/>
    </location>
</feature>
<protein>
    <submittedName>
        <fullName evidence="2">Uncharacterized protein</fullName>
    </submittedName>
</protein>
<evidence type="ECO:0000313" key="3">
    <source>
        <dbReference type="Proteomes" id="UP000015106"/>
    </source>
</evidence>
<proteinExistence type="predicted"/>
<dbReference type="AlphaFoldDB" id="A0A8R7UUZ8"/>
<accession>A0A8R7UUZ8</accession>
<dbReference type="EnsemblPlants" id="TuG1812G0600002026.01.T01">
    <property type="protein sequence ID" value="TuG1812G0600002026.01.T01"/>
    <property type="gene ID" value="TuG1812G0600002026.01"/>
</dbReference>
<reference evidence="2" key="2">
    <citation type="submission" date="2018-03" db="EMBL/GenBank/DDBJ databases">
        <title>The Triticum urartu genome reveals the dynamic nature of wheat genome evolution.</title>
        <authorList>
            <person name="Ling H."/>
            <person name="Ma B."/>
            <person name="Shi X."/>
            <person name="Liu H."/>
            <person name="Dong L."/>
            <person name="Sun H."/>
            <person name="Cao Y."/>
            <person name="Gao Q."/>
            <person name="Zheng S."/>
            <person name="Li Y."/>
            <person name="Yu Y."/>
            <person name="Du H."/>
            <person name="Qi M."/>
            <person name="Li Y."/>
            <person name="Yu H."/>
            <person name="Cui Y."/>
            <person name="Wang N."/>
            <person name="Chen C."/>
            <person name="Wu H."/>
            <person name="Zhao Y."/>
            <person name="Zhang J."/>
            <person name="Li Y."/>
            <person name="Zhou W."/>
            <person name="Zhang B."/>
            <person name="Hu W."/>
            <person name="Eijk M."/>
            <person name="Tang J."/>
            <person name="Witsenboer H."/>
            <person name="Zhao S."/>
            <person name="Li Z."/>
            <person name="Zhang A."/>
            <person name="Wang D."/>
            <person name="Liang C."/>
        </authorList>
    </citation>
    <scope>NUCLEOTIDE SEQUENCE [LARGE SCALE GENOMIC DNA]</scope>
    <source>
        <strain evidence="2">cv. G1812</strain>
    </source>
</reference>
<dbReference type="Proteomes" id="UP000015106">
    <property type="component" value="Chromosome 6"/>
</dbReference>
<sequence length="55" mass="5775">MPSSTSAPPDLAAQFAASGAPSASLTSPAVPISRDRCCPCDRLRRRRPPSLPEQP</sequence>
<dbReference type="Gramene" id="TuG1812G0600002026.01.T01">
    <property type="protein sequence ID" value="TuG1812G0600002026.01.T01"/>
    <property type="gene ID" value="TuG1812G0600002026.01"/>
</dbReference>
<reference evidence="2" key="3">
    <citation type="submission" date="2022-06" db="UniProtKB">
        <authorList>
            <consortium name="EnsemblPlants"/>
        </authorList>
    </citation>
    <scope>IDENTIFICATION</scope>
</reference>
<keyword evidence="3" id="KW-1185">Reference proteome</keyword>